<reference evidence="4 5" key="1">
    <citation type="submission" date="2023-09" db="EMBL/GenBank/DDBJ databases">
        <authorList>
            <person name="Rey-Velasco X."/>
        </authorList>
    </citation>
    <scope>NUCLEOTIDE SEQUENCE [LARGE SCALE GENOMIC DNA]</scope>
    <source>
        <strain evidence="4 5">F394</strain>
    </source>
</reference>
<keyword evidence="2 3" id="KW-0472">Membrane</keyword>
<dbReference type="Gene3D" id="1.10.1760.20">
    <property type="match status" value="1"/>
</dbReference>
<feature type="transmembrane region" description="Helical" evidence="3">
    <location>
        <begin position="166"/>
        <end position="188"/>
    </location>
</feature>
<comment type="subcellular location">
    <subcellularLocation>
        <location evidence="2">Cell membrane</location>
        <topology evidence="2">Multi-pass membrane protein</topology>
    </subcellularLocation>
</comment>
<feature type="transmembrane region" description="Helical" evidence="3">
    <location>
        <begin position="20"/>
        <end position="40"/>
    </location>
</feature>
<keyword evidence="3" id="KW-0812">Transmembrane</keyword>
<dbReference type="Proteomes" id="UP001267426">
    <property type="component" value="Unassembled WGS sequence"/>
</dbReference>
<keyword evidence="5" id="KW-1185">Reference proteome</keyword>
<organism evidence="4 5">
    <name type="scientific">Rubrivirga litoralis</name>
    <dbReference type="NCBI Taxonomy" id="3075598"/>
    <lineage>
        <taxon>Bacteria</taxon>
        <taxon>Pseudomonadati</taxon>
        <taxon>Rhodothermota</taxon>
        <taxon>Rhodothermia</taxon>
        <taxon>Rhodothermales</taxon>
        <taxon>Rubricoccaceae</taxon>
        <taxon>Rubrivirga</taxon>
    </lineage>
</organism>
<protein>
    <recommendedName>
        <fullName evidence="2">Biotin transporter</fullName>
    </recommendedName>
</protein>
<dbReference type="InterPro" id="IPR003784">
    <property type="entry name" value="BioY"/>
</dbReference>
<keyword evidence="2" id="KW-0813">Transport</keyword>
<feature type="transmembrane region" description="Helical" evidence="3">
    <location>
        <begin position="133"/>
        <end position="154"/>
    </location>
</feature>
<evidence type="ECO:0000313" key="4">
    <source>
        <dbReference type="EMBL" id="MDT0631504.1"/>
    </source>
</evidence>
<dbReference type="Pfam" id="PF02632">
    <property type="entry name" value="BioY"/>
    <property type="match status" value="1"/>
</dbReference>
<keyword evidence="3" id="KW-1133">Transmembrane helix</keyword>
<comment type="similarity">
    <text evidence="1 2">Belongs to the BioY family.</text>
</comment>
<dbReference type="RefSeq" id="WP_311662847.1">
    <property type="nucleotide sequence ID" value="NZ_JAVRHT010000013.1"/>
</dbReference>
<accession>A0ABU3BQD1</accession>
<name>A0ABU3BQD1_9BACT</name>
<feature type="transmembrane region" description="Helical" evidence="3">
    <location>
        <begin position="96"/>
        <end position="121"/>
    </location>
</feature>
<feature type="transmembrane region" description="Helical" evidence="3">
    <location>
        <begin position="46"/>
        <end position="66"/>
    </location>
</feature>
<evidence type="ECO:0000256" key="2">
    <source>
        <dbReference type="PIRNR" id="PIRNR016661"/>
    </source>
</evidence>
<feature type="transmembrane region" description="Helical" evidence="3">
    <location>
        <begin position="73"/>
        <end position="90"/>
    </location>
</feature>
<dbReference type="EMBL" id="JAVRHT010000013">
    <property type="protein sequence ID" value="MDT0631504.1"/>
    <property type="molecule type" value="Genomic_DNA"/>
</dbReference>
<keyword evidence="2" id="KW-1003">Cell membrane</keyword>
<evidence type="ECO:0000256" key="3">
    <source>
        <dbReference type="SAM" id="Phobius"/>
    </source>
</evidence>
<proteinExistence type="inferred from homology"/>
<dbReference type="PIRSF" id="PIRSF016661">
    <property type="entry name" value="BioY"/>
    <property type="match status" value="1"/>
</dbReference>
<evidence type="ECO:0000313" key="5">
    <source>
        <dbReference type="Proteomes" id="UP001267426"/>
    </source>
</evidence>
<dbReference type="PANTHER" id="PTHR34295">
    <property type="entry name" value="BIOTIN TRANSPORTER BIOY"/>
    <property type="match status" value="1"/>
</dbReference>
<evidence type="ECO:0000256" key="1">
    <source>
        <dbReference type="ARBA" id="ARBA00010692"/>
    </source>
</evidence>
<dbReference type="PANTHER" id="PTHR34295:SF1">
    <property type="entry name" value="BIOTIN TRANSPORTER BIOY"/>
    <property type="match status" value="1"/>
</dbReference>
<sequence length="194" mass="20304">MAAVALRSPRPAAADALRRADASVTTQVLGVVGFALLAALGAQVKIYLWEVPITLQTVAVYGAGLFLGGRNGLFAMGLYLAAGLLFPVFAGEGHGVSYFAGSASAGYLLAYPLVALLVGTLSRRWNSFVGSALSMLAGSALLFTVGVTWLHFAAGHETWTESIVKGWLLFAVWDLAKVWLVAGGYAGVRRLTAE</sequence>
<gene>
    <name evidence="4" type="ORF">RM540_07035</name>
</gene>
<comment type="caution">
    <text evidence="4">The sequence shown here is derived from an EMBL/GenBank/DDBJ whole genome shotgun (WGS) entry which is preliminary data.</text>
</comment>